<reference evidence="5 6" key="1">
    <citation type="journal article" date="2012" name="J. Bacteriol.">
        <title>Genome sequence of the cycloprodigiosin-producing bacterial strain Pseudoalteromonas rubra ATCC 29570(T).</title>
        <authorList>
            <person name="Xie B.B."/>
            <person name="Shu Y.L."/>
            <person name="Qin Q.L."/>
            <person name="Rong J.C."/>
            <person name="Zhang X.Y."/>
            <person name="Chen X.L."/>
            <person name="Zhou B.C."/>
            <person name="Zhang Y.Z."/>
        </authorList>
    </citation>
    <scope>NUCLEOTIDE SEQUENCE [LARGE SCALE GENOMIC DNA]</scope>
    <source>
        <strain evidence="5 6">DSM 6842</strain>
    </source>
</reference>
<dbReference type="PRINTS" id="PR01404">
    <property type="entry name" value="NPPPHYDRLASE"/>
</dbReference>
<dbReference type="InterPro" id="IPR051325">
    <property type="entry name" value="Nudix_hydrolase_domain"/>
</dbReference>
<dbReference type="InterPro" id="IPR003564">
    <property type="entry name" value="DHNTPase"/>
</dbReference>
<dbReference type="Pfam" id="PF00293">
    <property type="entry name" value="NUDIX"/>
    <property type="match status" value="1"/>
</dbReference>
<keyword evidence="1" id="KW-0378">Hydrolase</keyword>
<comment type="cofactor">
    <cofactor evidence="3">
        <name>Mg(2+)</name>
        <dbReference type="ChEBI" id="CHEBI:18420"/>
    </cofactor>
    <text evidence="3">Binds 1 Mg(2+) ion per subunit.</text>
</comment>
<dbReference type="GO" id="GO:0006754">
    <property type="term" value="P:ATP biosynthetic process"/>
    <property type="evidence" value="ECO:0007669"/>
    <property type="project" value="TreeGrafter"/>
</dbReference>
<proteinExistence type="predicted"/>
<dbReference type="NCBIfam" id="NF006961">
    <property type="entry name" value="PRK09438.1"/>
    <property type="match status" value="1"/>
</dbReference>
<organism evidence="5 6">
    <name type="scientific">Pseudoalteromonas rubra</name>
    <dbReference type="NCBI Taxonomy" id="43658"/>
    <lineage>
        <taxon>Bacteria</taxon>
        <taxon>Pseudomonadati</taxon>
        <taxon>Pseudomonadota</taxon>
        <taxon>Gammaproteobacteria</taxon>
        <taxon>Alteromonadales</taxon>
        <taxon>Pseudoalteromonadaceae</taxon>
        <taxon>Pseudoalteromonas</taxon>
    </lineage>
</organism>
<dbReference type="Gene3D" id="3.90.79.10">
    <property type="entry name" value="Nucleoside Triphosphate Pyrophosphohydrolase"/>
    <property type="match status" value="1"/>
</dbReference>
<evidence type="ECO:0000256" key="3">
    <source>
        <dbReference type="PIRSR" id="PIRSR603564-2"/>
    </source>
</evidence>
<feature type="binding site" evidence="3">
    <location>
        <position position="64"/>
    </location>
    <ligand>
        <name>Mg(2+)</name>
        <dbReference type="ChEBI" id="CHEBI:18420"/>
    </ligand>
</feature>
<dbReference type="InterPro" id="IPR000086">
    <property type="entry name" value="NUDIX_hydrolase_dom"/>
</dbReference>
<dbReference type="PROSITE" id="PS00893">
    <property type="entry name" value="NUDIX_BOX"/>
    <property type="match status" value="1"/>
</dbReference>
<feature type="domain" description="Nudix hydrolase" evidence="4">
    <location>
        <begin position="16"/>
        <end position="158"/>
    </location>
</feature>
<dbReference type="SUPFAM" id="SSF55811">
    <property type="entry name" value="Nudix"/>
    <property type="match status" value="1"/>
</dbReference>
<gene>
    <name evidence="5" type="primary">nudB</name>
    <name evidence="5" type="ORF">PRUB_b1075</name>
</gene>
<dbReference type="CDD" id="cd04664">
    <property type="entry name" value="NUDIX_DHNTPase_like"/>
    <property type="match status" value="1"/>
</dbReference>
<feature type="binding site" evidence="2">
    <location>
        <position position="37"/>
    </location>
    <ligand>
        <name>substrate</name>
    </ligand>
</feature>
<dbReference type="GO" id="GO:0006167">
    <property type="term" value="P:AMP biosynthetic process"/>
    <property type="evidence" value="ECO:0007669"/>
    <property type="project" value="TreeGrafter"/>
</dbReference>
<evidence type="ECO:0000313" key="6">
    <source>
        <dbReference type="Proteomes" id="UP000016480"/>
    </source>
</evidence>
<dbReference type="PANTHER" id="PTHR21340:SF0">
    <property type="entry name" value="BIS(5'-NUCLEOSYL)-TETRAPHOSPHATASE [ASYMMETRICAL]"/>
    <property type="match status" value="1"/>
</dbReference>
<dbReference type="GO" id="GO:0046656">
    <property type="term" value="P:folic acid biosynthetic process"/>
    <property type="evidence" value="ECO:0007669"/>
    <property type="project" value="InterPro"/>
</dbReference>
<keyword evidence="3" id="KW-0460">Magnesium</keyword>
<name>A0A8T0C3F6_9GAMM</name>
<evidence type="ECO:0000256" key="2">
    <source>
        <dbReference type="PIRSR" id="PIRSR603564-1"/>
    </source>
</evidence>
<evidence type="ECO:0000259" key="4">
    <source>
        <dbReference type="PROSITE" id="PS51462"/>
    </source>
</evidence>
<dbReference type="InterPro" id="IPR020084">
    <property type="entry name" value="NUDIX_hydrolase_CS"/>
</dbReference>
<dbReference type="PROSITE" id="PS51462">
    <property type="entry name" value="NUDIX"/>
    <property type="match status" value="1"/>
</dbReference>
<feature type="binding site" evidence="3">
    <location>
        <position position="68"/>
    </location>
    <ligand>
        <name>Mg(2+)</name>
        <dbReference type="ChEBI" id="CHEBI:18420"/>
    </ligand>
</feature>
<dbReference type="GO" id="GO:0046872">
    <property type="term" value="F:metal ion binding"/>
    <property type="evidence" value="ECO:0007669"/>
    <property type="project" value="UniProtKB-KW"/>
</dbReference>
<feature type="binding site" evidence="2">
    <location>
        <position position="48"/>
    </location>
    <ligand>
        <name>substrate</name>
    </ligand>
</feature>
<accession>A0A8T0C3F6</accession>
<comment type="caution">
    <text evidence="5">The sequence shown here is derived from an EMBL/GenBank/DDBJ whole genome shotgun (WGS) entry which is preliminary data.</text>
</comment>
<dbReference type="AlphaFoldDB" id="A0A8T0C3F6"/>
<dbReference type="PANTHER" id="PTHR21340">
    <property type="entry name" value="DIADENOSINE 5,5-P1,P4-TETRAPHOSPHATE PYROPHOSPHOHYDROLASE MUTT"/>
    <property type="match status" value="1"/>
</dbReference>
<dbReference type="GO" id="GO:0004081">
    <property type="term" value="F:bis(5'-nucleosyl)-tetraphosphatase (asymmetrical) activity"/>
    <property type="evidence" value="ECO:0007669"/>
    <property type="project" value="TreeGrafter"/>
</dbReference>
<evidence type="ECO:0000256" key="1">
    <source>
        <dbReference type="ARBA" id="ARBA00022801"/>
    </source>
</evidence>
<feature type="binding site" evidence="3">
    <location>
        <position position="127"/>
    </location>
    <ligand>
        <name>Mg(2+)</name>
        <dbReference type="ChEBI" id="CHEBI:18420"/>
    </ligand>
</feature>
<feature type="binding site" evidence="2">
    <location>
        <position position="145"/>
    </location>
    <ligand>
        <name>substrate</name>
    </ligand>
</feature>
<protein>
    <submittedName>
        <fullName evidence="5">dATP pyrophosphohydrolase</fullName>
    </submittedName>
</protein>
<dbReference type="Proteomes" id="UP000016480">
    <property type="component" value="Unassembled WGS sequence"/>
</dbReference>
<sequence length="158" mass="17861">MGKFAKNSMTNTMTLRHPHSVLVIIYNSHNEFLLLQRADDPDFWQSVTGGIDPGEAPIETAYRELLEETGIDAKARGLAIQDHQKCNQYTIREQWRHRYIAGANINTEYVFSVCVPVNCDVQLAPGEHLAYRWLTQQGAAEQAWSSSNSQEILSIKLA</sequence>
<dbReference type="EMBL" id="AHCD03000044">
    <property type="protein sequence ID" value="KAF7781751.1"/>
    <property type="molecule type" value="Genomic_DNA"/>
</dbReference>
<dbReference type="InterPro" id="IPR015797">
    <property type="entry name" value="NUDIX_hydrolase-like_dom_sf"/>
</dbReference>
<dbReference type="GO" id="GO:0008828">
    <property type="term" value="F:dATP diphosphatase activity"/>
    <property type="evidence" value="ECO:0007669"/>
    <property type="project" value="InterPro"/>
</dbReference>
<dbReference type="GO" id="GO:0019177">
    <property type="term" value="F:dihydroneopterin triphosphate pyrophosphohydrolase activity"/>
    <property type="evidence" value="ECO:0007669"/>
    <property type="project" value="InterPro"/>
</dbReference>
<keyword evidence="3" id="KW-0479">Metal-binding</keyword>
<evidence type="ECO:0000313" key="5">
    <source>
        <dbReference type="EMBL" id="KAF7781751.1"/>
    </source>
</evidence>